<evidence type="ECO:0000256" key="9">
    <source>
        <dbReference type="ARBA" id="ARBA00023034"/>
    </source>
</evidence>
<keyword evidence="6 18" id="KW-0812">Transmembrane</keyword>
<keyword evidence="5" id="KW-0808">Transferase</keyword>
<evidence type="ECO:0000256" key="6">
    <source>
        <dbReference type="ARBA" id="ARBA00022692"/>
    </source>
</evidence>
<keyword evidence="7" id="KW-0735">Signal-anchor</keyword>
<evidence type="ECO:0000313" key="19">
    <source>
        <dbReference type="EMBL" id="EEN67124.1"/>
    </source>
</evidence>
<evidence type="ECO:0000256" key="4">
    <source>
        <dbReference type="ARBA" id="ARBA00022676"/>
    </source>
</evidence>
<feature type="region of interest" description="Disordered" evidence="17">
    <location>
        <begin position="160"/>
        <end position="219"/>
    </location>
</feature>
<evidence type="ECO:0000256" key="18">
    <source>
        <dbReference type="SAM" id="Phobius"/>
    </source>
</evidence>
<dbReference type="PANTHER" id="PTHR45941:SF8">
    <property type="entry name" value="ALPHA-N-ACETYLGALACTOSAMINIDE ALPHA-2,6-SIALYLTRANSFERASE 1-LIKE"/>
    <property type="match status" value="1"/>
</dbReference>
<evidence type="ECO:0000256" key="7">
    <source>
        <dbReference type="ARBA" id="ARBA00022968"/>
    </source>
</evidence>
<dbReference type="STRING" id="7739.C3XY70"/>
<organism>
    <name type="scientific">Branchiostoma floridae</name>
    <name type="common">Florida lancelet</name>
    <name type="synonym">Amphioxus</name>
    <dbReference type="NCBI Taxonomy" id="7739"/>
    <lineage>
        <taxon>Eukaryota</taxon>
        <taxon>Metazoa</taxon>
        <taxon>Chordata</taxon>
        <taxon>Cephalochordata</taxon>
        <taxon>Leptocardii</taxon>
        <taxon>Amphioxiformes</taxon>
        <taxon>Branchiostomatidae</taxon>
        <taxon>Branchiostoma</taxon>
    </lineage>
</organism>
<dbReference type="InterPro" id="IPR001675">
    <property type="entry name" value="Glyco_trans_29"/>
</dbReference>
<evidence type="ECO:0000256" key="1">
    <source>
        <dbReference type="ARBA" id="ARBA00004323"/>
    </source>
</evidence>
<dbReference type="InterPro" id="IPR038578">
    <property type="entry name" value="GT29-like_sf"/>
</dbReference>
<dbReference type="Pfam" id="PF00777">
    <property type="entry name" value="Glyco_transf_29"/>
    <property type="match status" value="1"/>
</dbReference>
<feature type="transmembrane region" description="Helical" evidence="18">
    <location>
        <begin position="31"/>
        <end position="51"/>
    </location>
</feature>
<keyword evidence="12" id="KW-0325">Glycoprotein</keyword>
<evidence type="ECO:0000256" key="5">
    <source>
        <dbReference type="ARBA" id="ARBA00022679"/>
    </source>
</evidence>
<evidence type="ECO:0000256" key="3">
    <source>
        <dbReference type="ARBA" id="ARBA00006003"/>
    </source>
</evidence>
<dbReference type="CDD" id="cd23964">
    <property type="entry name" value="GT29_ST6GALNAC1_2"/>
    <property type="match status" value="1"/>
</dbReference>
<dbReference type="InParanoid" id="C3XY70"/>
<evidence type="ECO:0000256" key="2">
    <source>
        <dbReference type="ARBA" id="ARBA00004922"/>
    </source>
</evidence>
<keyword evidence="11" id="KW-1015">Disulfide bond</keyword>
<keyword evidence="9" id="KW-0333">Golgi apparatus</keyword>
<evidence type="ECO:0000256" key="16">
    <source>
        <dbReference type="ARBA" id="ARBA00052285"/>
    </source>
</evidence>
<evidence type="ECO:0000256" key="11">
    <source>
        <dbReference type="ARBA" id="ARBA00023157"/>
    </source>
</evidence>
<comment type="catalytic activity">
    <reaction evidence="15">
        <text>a 3-O-[N-acetyl-alpha-neuraminyl-(2-&gt;3)-beta-D-galactosyl-(1-&gt;3)-N-acetyl-alpha-D-galactosaminyl]-L-threonyl-[protein] + CMP-N-acetyl-beta-neuraminate = a 3-O-{alpha-Neu5Ac-(2-&gt;3)-beta-D-Gal-(1-&gt;3)-[alpha-Neu5Ac-(2-&gt;6)]-alpha-D-GalNAc}-L-threonyl-[protein] + CMP + H(+)</text>
        <dbReference type="Rhea" id="RHEA:81659"/>
        <dbReference type="Rhea" id="RHEA-COMP:14417"/>
        <dbReference type="Rhea" id="RHEA-COMP:16763"/>
        <dbReference type="ChEBI" id="CHEBI:15378"/>
        <dbReference type="ChEBI" id="CHEBI:57812"/>
        <dbReference type="ChEBI" id="CHEBI:60377"/>
        <dbReference type="ChEBI" id="CHEBI:139598"/>
        <dbReference type="ChEBI" id="CHEBI:156398"/>
    </reaction>
    <physiologicalReaction direction="left-to-right" evidence="15">
        <dbReference type="Rhea" id="RHEA:81660"/>
    </physiologicalReaction>
</comment>
<proteinExistence type="inferred from homology"/>
<feature type="compositionally biased region" description="Basic and acidic residues" evidence="17">
    <location>
        <begin position="163"/>
        <end position="219"/>
    </location>
</feature>
<dbReference type="PANTHER" id="PTHR45941">
    <property type="entry name" value="ALPHA-N-ACETYLGALACTOSAMINIDE ALPHA-2,6-SIALYLTRANSFERASE 2-LIKE-RELATED"/>
    <property type="match status" value="1"/>
</dbReference>
<dbReference type="AlphaFoldDB" id="C3XY70"/>
<keyword evidence="10 18" id="KW-0472">Membrane</keyword>
<evidence type="ECO:0000256" key="14">
    <source>
        <dbReference type="ARBA" id="ARBA00039109"/>
    </source>
</evidence>
<keyword evidence="8 18" id="KW-1133">Transmembrane helix</keyword>
<dbReference type="EC" id="2.4.3.3" evidence="14"/>
<evidence type="ECO:0000256" key="17">
    <source>
        <dbReference type="SAM" id="MobiDB-lite"/>
    </source>
</evidence>
<dbReference type="GO" id="GO:0000139">
    <property type="term" value="C:Golgi membrane"/>
    <property type="evidence" value="ECO:0007669"/>
    <property type="project" value="UniProtKB-SubCell"/>
</dbReference>
<evidence type="ECO:0000256" key="8">
    <source>
        <dbReference type="ARBA" id="ARBA00022989"/>
    </source>
</evidence>
<reference evidence="19" key="1">
    <citation type="journal article" date="2008" name="Nature">
        <title>The amphioxus genome and the evolution of the chordate karyotype.</title>
        <authorList>
            <consortium name="US DOE Joint Genome Institute (JGI-PGF)"/>
            <person name="Putnam N.H."/>
            <person name="Butts T."/>
            <person name="Ferrier D.E.K."/>
            <person name="Furlong R.F."/>
            <person name="Hellsten U."/>
            <person name="Kawashima T."/>
            <person name="Robinson-Rechavi M."/>
            <person name="Shoguchi E."/>
            <person name="Terry A."/>
            <person name="Yu J.-K."/>
            <person name="Benito-Gutierrez E.L."/>
            <person name="Dubchak I."/>
            <person name="Garcia-Fernandez J."/>
            <person name="Gibson-Brown J.J."/>
            <person name="Grigoriev I.V."/>
            <person name="Horton A.C."/>
            <person name="de Jong P.J."/>
            <person name="Jurka J."/>
            <person name="Kapitonov V.V."/>
            <person name="Kohara Y."/>
            <person name="Kuroki Y."/>
            <person name="Lindquist E."/>
            <person name="Lucas S."/>
            <person name="Osoegawa K."/>
            <person name="Pennacchio L.A."/>
            <person name="Salamov A.A."/>
            <person name="Satou Y."/>
            <person name="Sauka-Spengler T."/>
            <person name="Schmutz J."/>
            <person name="Shin-I T."/>
            <person name="Toyoda A."/>
            <person name="Bronner-Fraser M."/>
            <person name="Fujiyama A."/>
            <person name="Holland L.Z."/>
            <person name="Holland P.W.H."/>
            <person name="Satoh N."/>
            <person name="Rokhsar D.S."/>
        </authorList>
    </citation>
    <scope>NUCLEOTIDE SEQUENCE [LARGE SCALE GENOMIC DNA]</scope>
    <source>
        <strain evidence="19">S238N-H82</strain>
        <tissue evidence="19">Testes</tissue>
    </source>
</reference>
<name>C3XY70_BRAFL</name>
<evidence type="ECO:0000256" key="10">
    <source>
        <dbReference type="ARBA" id="ARBA00023136"/>
    </source>
</evidence>
<dbReference type="EMBL" id="GG666472">
    <property type="protein sequence ID" value="EEN67124.1"/>
    <property type="molecule type" value="Genomic_DNA"/>
</dbReference>
<accession>C3XY70</accession>
<dbReference type="GO" id="GO:0001665">
    <property type="term" value="F:alpha-N-acetylgalactosaminide alpha-2,6-sialyltransferase activity"/>
    <property type="evidence" value="ECO:0007669"/>
    <property type="project" value="UniProtKB-EC"/>
</dbReference>
<comment type="catalytic activity">
    <reaction evidence="13">
        <text>a beta-D-galactosyl-(1-&gt;3)-N-acetyl-alpha-D-galactosaminyl derivative + CMP-N-acetyl-beta-neuraminate = a beta-D-galactosyl-(1-&gt;3)-[N-acetyl-alpha-neuraminyl-(2-&gt;6)]-N-acetyl-alpha-D-galactosaminyl derivative + CMP + H(+)</text>
        <dbReference type="Rhea" id="RHEA:11136"/>
        <dbReference type="ChEBI" id="CHEBI:15378"/>
        <dbReference type="ChEBI" id="CHEBI:57812"/>
        <dbReference type="ChEBI" id="CHEBI:60377"/>
        <dbReference type="ChEBI" id="CHEBI:133470"/>
        <dbReference type="ChEBI" id="CHEBI:140764"/>
        <dbReference type="EC" id="2.4.3.3"/>
    </reaction>
    <physiologicalReaction direction="left-to-right" evidence="13">
        <dbReference type="Rhea" id="RHEA:11137"/>
    </physiologicalReaction>
</comment>
<evidence type="ECO:0000256" key="13">
    <source>
        <dbReference type="ARBA" id="ARBA00036348"/>
    </source>
</evidence>
<dbReference type="Gene3D" id="3.90.1480.20">
    <property type="entry name" value="Glycosyl transferase family 29"/>
    <property type="match status" value="1"/>
</dbReference>
<dbReference type="FunFam" id="3.90.1480.20:FF:000015">
    <property type="entry name" value="Lactosylceramide alpha-2,3-sialyltransferase"/>
    <property type="match status" value="1"/>
</dbReference>
<evidence type="ECO:0000256" key="12">
    <source>
        <dbReference type="ARBA" id="ARBA00023180"/>
    </source>
</evidence>
<comment type="catalytic activity">
    <reaction evidence="16">
        <text>a 3-O-[N-acetyl-alpha-D-galactosaminyl]-L-threonyl-[protein] + CMP-N-acetyl-beta-neuraminate = a 3-O-[N-acetyl-alpha-neuraminosyl-(2-&gt;6)-N-acetyl-alpha-D-galactosaminyl]-L-threonyl-[protein] + CMP + H(+)</text>
        <dbReference type="Rhea" id="RHEA:81643"/>
        <dbReference type="Rhea" id="RHEA-COMP:11689"/>
        <dbReference type="Rhea" id="RHEA-COMP:19720"/>
        <dbReference type="ChEBI" id="CHEBI:15378"/>
        <dbReference type="ChEBI" id="CHEBI:57812"/>
        <dbReference type="ChEBI" id="CHEBI:60377"/>
        <dbReference type="ChEBI" id="CHEBI:87075"/>
        <dbReference type="ChEBI" id="CHEBI:231970"/>
    </reaction>
    <physiologicalReaction direction="left-to-right" evidence="16">
        <dbReference type="Rhea" id="RHEA:81644"/>
    </physiologicalReaction>
</comment>
<comment type="similarity">
    <text evidence="3">Belongs to the glycosyltransferase 29 family.</text>
</comment>
<comment type="subcellular location">
    <subcellularLocation>
        <location evidence="1">Golgi apparatus membrane</location>
        <topology evidence="1">Single-pass type II membrane protein</topology>
    </subcellularLocation>
</comment>
<keyword evidence="4" id="KW-0328">Glycosyltransferase</keyword>
<comment type="pathway">
    <text evidence="2">Protein modification; protein glycosylation.</text>
</comment>
<gene>
    <name evidence="19" type="ORF">BRAFLDRAFT_119414</name>
</gene>
<sequence>MDSEVTPFADPTADVITTPLNMLVIRPNIRFLVVLVAFVGCLLFSVHLVFFESKVDRNVDENLVPRDVSILDLFPSDDDGTDGENGRREDPVRKLLQVARIAGYPEMSADRAAEKLGEIKKVVQEFQRAGAGDKLAGSFLHKIDIILLSEQSVGQLHKKIRERAKDERKERERREEQEKAKQEEQKRLEKLAKQQKEEANSHLGEDADDKPPPKPKLSQERLDQIAKAVSHLRKADEKLPFERRAKLWKMAYERDDKYSFSDCEDMEDSIARNLPESPWFSERYMDDLKLFLDAEDIDNPYTFQKLRHYGLPFGFGAQKRDVMARLVHNDNFTNDDIHGDYRKACLTCAVVGSGGELKGAGMGKEIDKHDYVFRLNKAMTGSQYWPDIGNKTTFYTFYPESNFVHLLNDKENVVYLYAGFKQYDIDYITAVVEGEPMPKIKANNRYWSVRNPKIHGRQLKLFHPDFLRYIHVSYLNHTGGRPTTGAMLVFTAVHMCDKVDIYGFGYNPRFSAHYYDSTFHEHTDKGTVHNGTNERLVWEQLHADGIINWWKRDSER</sequence>
<protein>
    <recommendedName>
        <fullName evidence="14">alpha-N-acetylgalactosaminide alpha-2,6-sialyltransferase</fullName>
        <ecNumber evidence="14">2.4.3.3</ecNumber>
    </recommendedName>
</protein>
<dbReference type="eggNOG" id="KOG2692">
    <property type="taxonomic scope" value="Eukaryota"/>
</dbReference>
<evidence type="ECO:0000256" key="15">
    <source>
        <dbReference type="ARBA" id="ARBA00050664"/>
    </source>
</evidence>